<evidence type="ECO:0000313" key="9">
    <source>
        <dbReference type="Proteomes" id="UP000738349"/>
    </source>
</evidence>
<dbReference type="GO" id="GO:0000981">
    <property type="term" value="F:DNA-binding transcription factor activity, RNA polymerase II-specific"/>
    <property type="evidence" value="ECO:0007669"/>
    <property type="project" value="InterPro"/>
</dbReference>
<dbReference type="SMART" id="SM00066">
    <property type="entry name" value="GAL4"/>
    <property type="match status" value="1"/>
</dbReference>
<dbReference type="PROSITE" id="PS50048">
    <property type="entry name" value="ZN2_CY6_FUNGAL_2"/>
    <property type="match status" value="1"/>
</dbReference>
<feature type="domain" description="Zn(2)-C6 fungal-type" evidence="7">
    <location>
        <begin position="30"/>
        <end position="60"/>
    </location>
</feature>
<dbReference type="InterPro" id="IPR001138">
    <property type="entry name" value="Zn2Cys6_DnaBD"/>
</dbReference>
<evidence type="ECO:0000256" key="5">
    <source>
        <dbReference type="ARBA" id="ARBA00023242"/>
    </source>
</evidence>
<dbReference type="InterPro" id="IPR050815">
    <property type="entry name" value="TF_fung"/>
</dbReference>
<dbReference type="GO" id="GO:0005634">
    <property type="term" value="C:nucleus"/>
    <property type="evidence" value="ECO:0007669"/>
    <property type="project" value="UniProtKB-SubCell"/>
</dbReference>
<proteinExistence type="predicted"/>
<keyword evidence="5" id="KW-0539">Nucleus</keyword>
<keyword evidence="2" id="KW-0479">Metal-binding</keyword>
<dbReference type="PROSITE" id="PS00463">
    <property type="entry name" value="ZN2_CY6_FUNGAL_1"/>
    <property type="match status" value="1"/>
</dbReference>
<dbReference type="PANTHER" id="PTHR47338">
    <property type="entry name" value="ZN(II)2CYS6 TRANSCRIPTION FACTOR (EUROFUNG)-RELATED"/>
    <property type="match status" value="1"/>
</dbReference>
<dbReference type="CDD" id="cd12148">
    <property type="entry name" value="fungal_TF_MHR"/>
    <property type="match status" value="1"/>
</dbReference>
<evidence type="ECO:0000313" key="8">
    <source>
        <dbReference type="EMBL" id="KAH7140954.1"/>
    </source>
</evidence>
<dbReference type="OrthoDB" id="3037908at2759"/>
<keyword evidence="4" id="KW-0804">Transcription</keyword>
<feature type="compositionally biased region" description="Low complexity" evidence="6">
    <location>
        <begin position="1"/>
        <end position="16"/>
    </location>
</feature>
<name>A0A9P9EPS0_9HYPO</name>
<dbReference type="GO" id="GO:0006351">
    <property type="term" value="P:DNA-templated transcription"/>
    <property type="evidence" value="ECO:0007669"/>
    <property type="project" value="InterPro"/>
</dbReference>
<dbReference type="GO" id="GO:0003677">
    <property type="term" value="F:DNA binding"/>
    <property type="evidence" value="ECO:0007669"/>
    <property type="project" value="InterPro"/>
</dbReference>
<evidence type="ECO:0000256" key="1">
    <source>
        <dbReference type="ARBA" id="ARBA00004123"/>
    </source>
</evidence>
<comment type="subcellular location">
    <subcellularLocation>
        <location evidence="1">Nucleus</location>
    </subcellularLocation>
</comment>
<dbReference type="SUPFAM" id="SSF57701">
    <property type="entry name" value="Zn2/Cys6 DNA-binding domain"/>
    <property type="match status" value="1"/>
</dbReference>
<dbReference type="Pfam" id="PF04082">
    <property type="entry name" value="Fungal_trans"/>
    <property type="match status" value="1"/>
</dbReference>
<evidence type="ECO:0000256" key="3">
    <source>
        <dbReference type="ARBA" id="ARBA00023015"/>
    </source>
</evidence>
<evidence type="ECO:0000256" key="2">
    <source>
        <dbReference type="ARBA" id="ARBA00022723"/>
    </source>
</evidence>
<evidence type="ECO:0000259" key="7">
    <source>
        <dbReference type="PROSITE" id="PS50048"/>
    </source>
</evidence>
<comment type="caution">
    <text evidence="8">The sequence shown here is derived from an EMBL/GenBank/DDBJ whole genome shotgun (WGS) entry which is preliminary data.</text>
</comment>
<dbReference type="InterPro" id="IPR007219">
    <property type="entry name" value="XnlR_reg_dom"/>
</dbReference>
<dbReference type="InterPro" id="IPR036864">
    <property type="entry name" value="Zn2-C6_fun-type_DNA-bd_sf"/>
</dbReference>
<dbReference type="CDD" id="cd00067">
    <property type="entry name" value="GAL4"/>
    <property type="match status" value="1"/>
</dbReference>
<dbReference type="GO" id="GO:0008270">
    <property type="term" value="F:zinc ion binding"/>
    <property type="evidence" value="ECO:0007669"/>
    <property type="project" value="InterPro"/>
</dbReference>
<protein>
    <submittedName>
        <fullName evidence="8">Binuclear zinc transcription factor</fullName>
    </submittedName>
</protein>
<keyword evidence="9" id="KW-1185">Reference proteome</keyword>
<accession>A0A9P9EPS0</accession>
<evidence type="ECO:0000256" key="6">
    <source>
        <dbReference type="SAM" id="MobiDB-lite"/>
    </source>
</evidence>
<gene>
    <name evidence="8" type="ORF">EDB81DRAFT_692513</name>
</gene>
<dbReference type="PANTHER" id="PTHR47338:SF10">
    <property type="entry name" value="TRANSCRIPTION FACTOR DOMAIN-CONTAINING PROTEIN-RELATED"/>
    <property type="match status" value="1"/>
</dbReference>
<dbReference type="AlphaFoldDB" id="A0A9P9EPS0"/>
<dbReference type="Gene3D" id="4.10.240.10">
    <property type="entry name" value="Zn(2)-C6 fungal-type DNA-binding domain"/>
    <property type="match status" value="1"/>
</dbReference>
<dbReference type="Pfam" id="PF00172">
    <property type="entry name" value="Zn_clus"/>
    <property type="match status" value="1"/>
</dbReference>
<reference evidence="8" key="1">
    <citation type="journal article" date="2021" name="Nat. Commun.">
        <title>Genetic determinants of endophytism in the Arabidopsis root mycobiome.</title>
        <authorList>
            <person name="Mesny F."/>
            <person name="Miyauchi S."/>
            <person name="Thiergart T."/>
            <person name="Pickel B."/>
            <person name="Atanasova L."/>
            <person name="Karlsson M."/>
            <person name="Huettel B."/>
            <person name="Barry K.W."/>
            <person name="Haridas S."/>
            <person name="Chen C."/>
            <person name="Bauer D."/>
            <person name="Andreopoulos W."/>
            <person name="Pangilinan J."/>
            <person name="LaButti K."/>
            <person name="Riley R."/>
            <person name="Lipzen A."/>
            <person name="Clum A."/>
            <person name="Drula E."/>
            <person name="Henrissat B."/>
            <person name="Kohler A."/>
            <person name="Grigoriev I.V."/>
            <person name="Martin F.M."/>
            <person name="Hacquard S."/>
        </authorList>
    </citation>
    <scope>NUCLEOTIDE SEQUENCE</scope>
    <source>
        <strain evidence="8">MPI-CAGE-AT-0147</strain>
    </source>
</reference>
<dbReference type="EMBL" id="JAGMUV010000011">
    <property type="protein sequence ID" value="KAH7140954.1"/>
    <property type="molecule type" value="Genomic_DNA"/>
</dbReference>
<feature type="region of interest" description="Disordered" evidence="6">
    <location>
        <begin position="1"/>
        <end position="22"/>
    </location>
</feature>
<organism evidence="8 9">
    <name type="scientific">Dactylonectria macrodidyma</name>
    <dbReference type="NCBI Taxonomy" id="307937"/>
    <lineage>
        <taxon>Eukaryota</taxon>
        <taxon>Fungi</taxon>
        <taxon>Dikarya</taxon>
        <taxon>Ascomycota</taxon>
        <taxon>Pezizomycotina</taxon>
        <taxon>Sordariomycetes</taxon>
        <taxon>Hypocreomycetidae</taxon>
        <taxon>Hypocreales</taxon>
        <taxon>Nectriaceae</taxon>
        <taxon>Dactylonectria</taxon>
    </lineage>
</organism>
<dbReference type="Proteomes" id="UP000738349">
    <property type="component" value="Unassembled WGS sequence"/>
</dbReference>
<dbReference type="SMART" id="SM00906">
    <property type="entry name" value="Fungal_trans"/>
    <property type="match status" value="1"/>
</dbReference>
<keyword evidence="3" id="KW-0805">Transcription regulation</keyword>
<evidence type="ECO:0000256" key="4">
    <source>
        <dbReference type="ARBA" id="ARBA00023163"/>
    </source>
</evidence>
<sequence>MSEQSTPSTSTPASSTHDPGSGLPSISVLSCYQCRESKKKCNRIKPSCRRCIQAGNDCTYPESRQVSVGKRKRVHELEAKIEHLARRTKTPAVEYHQRDGHSDDAQILANLGQIGLSPISTPADTEHSAHALHDSACLDELTRLHLFEQLPSHDLILDLTNIYFNTLHHGAPMLHQQRFVASLHLPIHLRPPMCLQYAIMASAATVSESHRYLAMPFYQRARTYANSDEMGGLEDVSVTLADAQCWSLLAYFEAEHVMFSRASLSLCRSVRIAQMLNLHKLDKVNGISMALVQEPKDWTDVEEQRRTWWVIFCADRLVSATTKWPTLIQEHQVCHPSTLSSSIQTLLPASDEAYSSGREETTCMLADESASERYTPFTARVRVSHLFYLVMDHTSQIDLVPNLDPNIDPFWKRHRALDNDLAVVMLLLPESLRLPANYHSQHAVFIHILIHTATVCLHRAALYRVKLHNLPDHLKIQSQHRLLPAAENILNVFRITSDLRITLLNPLINFSAYIAALVFLEDVLSDYSSHGEDNLEFLLKIMIAIGRENAVTRSLAGQLAKEMADHGIRSATIEKIKELEPCPEIVPLLAALGPNSTNVIFCFK</sequence>